<feature type="domain" description="N-acetyltransferase" evidence="2">
    <location>
        <begin position="135"/>
        <end position="202"/>
    </location>
</feature>
<proteinExistence type="predicted"/>
<dbReference type="SUPFAM" id="SSF55729">
    <property type="entry name" value="Acyl-CoA N-acyltransferases (Nat)"/>
    <property type="match status" value="1"/>
</dbReference>
<dbReference type="InterPro" id="IPR016181">
    <property type="entry name" value="Acyl_CoA_acyltransferase"/>
</dbReference>
<name>A0A9P4V2M2_9PLEO</name>
<dbReference type="Gene3D" id="3.40.630.30">
    <property type="match status" value="1"/>
</dbReference>
<comment type="caution">
    <text evidence="3">The sequence shown here is derived from an EMBL/GenBank/DDBJ whole genome shotgun (WGS) entry which is preliminary data.</text>
</comment>
<dbReference type="PANTHER" id="PTHR43792">
    <property type="entry name" value="GNAT FAMILY, PUTATIVE (AFU_ORTHOLOGUE AFUA_3G00765)-RELATED-RELATED"/>
    <property type="match status" value="1"/>
</dbReference>
<dbReference type="EMBL" id="ML996132">
    <property type="protein sequence ID" value="KAF2735749.1"/>
    <property type="molecule type" value="Genomic_DNA"/>
</dbReference>
<feature type="region of interest" description="Disordered" evidence="1">
    <location>
        <begin position="109"/>
        <end position="129"/>
    </location>
</feature>
<evidence type="ECO:0000313" key="4">
    <source>
        <dbReference type="Proteomes" id="UP000799444"/>
    </source>
</evidence>
<dbReference type="PANTHER" id="PTHR43792:SF1">
    <property type="entry name" value="N-ACETYLTRANSFERASE DOMAIN-CONTAINING PROTEIN"/>
    <property type="match status" value="1"/>
</dbReference>
<keyword evidence="4" id="KW-1185">Reference proteome</keyword>
<gene>
    <name evidence="3" type="ORF">EJ04DRAFT_563077</name>
</gene>
<dbReference type="Pfam" id="PF13302">
    <property type="entry name" value="Acetyltransf_3"/>
    <property type="match status" value="1"/>
</dbReference>
<dbReference type="InterPro" id="IPR000182">
    <property type="entry name" value="GNAT_dom"/>
</dbReference>
<dbReference type="GO" id="GO:0016747">
    <property type="term" value="F:acyltransferase activity, transferring groups other than amino-acyl groups"/>
    <property type="evidence" value="ECO:0007669"/>
    <property type="project" value="InterPro"/>
</dbReference>
<reference evidence="3" key="1">
    <citation type="journal article" date="2020" name="Stud. Mycol.">
        <title>101 Dothideomycetes genomes: a test case for predicting lifestyles and emergence of pathogens.</title>
        <authorList>
            <person name="Haridas S."/>
            <person name="Albert R."/>
            <person name="Binder M."/>
            <person name="Bloem J."/>
            <person name="Labutti K."/>
            <person name="Salamov A."/>
            <person name="Andreopoulos B."/>
            <person name="Baker S."/>
            <person name="Barry K."/>
            <person name="Bills G."/>
            <person name="Bluhm B."/>
            <person name="Cannon C."/>
            <person name="Castanera R."/>
            <person name="Culley D."/>
            <person name="Daum C."/>
            <person name="Ezra D."/>
            <person name="Gonzalez J."/>
            <person name="Henrissat B."/>
            <person name="Kuo A."/>
            <person name="Liang C."/>
            <person name="Lipzen A."/>
            <person name="Lutzoni F."/>
            <person name="Magnuson J."/>
            <person name="Mondo S."/>
            <person name="Nolan M."/>
            <person name="Ohm R."/>
            <person name="Pangilinan J."/>
            <person name="Park H.-J."/>
            <person name="Ramirez L."/>
            <person name="Alfaro M."/>
            <person name="Sun H."/>
            <person name="Tritt A."/>
            <person name="Yoshinaga Y."/>
            <person name="Zwiers L.-H."/>
            <person name="Turgeon B."/>
            <person name="Goodwin S."/>
            <person name="Spatafora J."/>
            <person name="Crous P."/>
            <person name="Grigoriev I."/>
        </authorList>
    </citation>
    <scope>NUCLEOTIDE SEQUENCE</scope>
    <source>
        <strain evidence="3">CBS 125425</strain>
    </source>
</reference>
<protein>
    <recommendedName>
        <fullName evidence="2">N-acetyltransferase domain-containing protein</fullName>
    </recommendedName>
</protein>
<evidence type="ECO:0000256" key="1">
    <source>
        <dbReference type="SAM" id="MobiDB-lite"/>
    </source>
</evidence>
<accession>A0A9P4V2M2</accession>
<dbReference type="InterPro" id="IPR051531">
    <property type="entry name" value="N-acetyltransferase"/>
</dbReference>
<dbReference type="OrthoDB" id="630895at2759"/>
<organism evidence="3 4">
    <name type="scientific">Polyplosphaeria fusca</name>
    <dbReference type="NCBI Taxonomy" id="682080"/>
    <lineage>
        <taxon>Eukaryota</taxon>
        <taxon>Fungi</taxon>
        <taxon>Dikarya</taxon>
        <taxon>Ascomycota</taxon>
        <taxon>Pezizomycotina</taxon>
        <taxon>Dothideomycetes</taxon>
        <taxon>Pleosporomycetidae</taxon>
        <taxon>Pleosporales</taxon>
        <taxon>Tetraplosphaeriaceae</taxon>
        <taxon>Polyplosphaeria</taxon>
    </lineage>
</organism>
<dbReference type="AlphaFoldDB" id="A0A9P4V2M2"/>
<evidence type="ECO:0000259" key="2">
    <source>
        <dbReference type="Pfam" id="PF13302"/>
    </source>
</evidence>
<feature type="compositionally biased region" description="Low complexity" evidence="1">
    <location>
        <begin position="119"/>
        <end position="129"/>
    </location>
</feature>
<dbReference type="Proteomes" id="UP000799444">
    <property type="component" value="Unassembled WGS sequence"/>
</dbReference>
<evidence type="ECO:0000313" key="3">
    <source>
        <dbReference type="EMBL" id="KAF2735749.1"/>
    </source>
</evidence>
<sequence length="232" mass="25181">MEPILNTPRLTLIRLTDTDAGSQHAKWFYDLHSDEGATSWSLSGTMKTSEQALEHMVNRTVNQGCIEYAAFVKPQPSDSSDAAPLEDVGVGAEPGLLVGGVVMRKLDQALLPPPPPPSTATTDADASSQSEDAMAVHVITIGYGFKTSAWGKGYATEAGTALLEAIAAFAKKEWPTGFHYVEAGVGRKNLKSARVIEKLGLKHVGWKQEKEIFFLGGEWQEPGYNVYGRYLR</sequence>